<organism evidence="2 3">
    <name type="scientific">Streptomyces spiramenti</name>
    <dbReference type="NCBI Taxonomy" id="2720606"/>
    <lineage>
        <taxon>Bacteria</taxon>
        <taxon>Bacillati</taxon>
        <taxon>Actinomycetota</taxon>
        <taxon>Actinomycetes</taxon>
        <taxon>Kitasatosporales</taxon>
        <taxon>Streptomycetaceae</taxon>
        <taxon>Streptomyces</taxon>
    </lineage>
</organism>
<sequence length="82" mass="8554">MTRTIRAALAATLLSALAVGCSSRNAEQACWDALTAESAPTGKPEVCEGIPQDDYDVLVRVAGIERDGLQGELDALLDQHGG</sequence>
<accession>A0ABX1AJV0</accession>
<reference evidence="2 3" key="1">
    <citation type="submission" date="2020-03" db="EMBL/GenBank/DDBJ databases">
        <title>Draft genome of Streptomyces sp. ventii, isolated from the Axial Seamount in the Pacific Ocean, and resequencing of the two type strains Streptomyces lonarensis strain NCL 716 and Streptomyces bohaiensis strain 11A07.</title>
        <authorList>
            <person name="Loughran R.M."/>
            <person name="Pfannmuller K.M."/>
            <person name="Wasson B.J."/>
            <person name="Deadmond M.C."/>
            <person name="Paddock B.E."/>
            <person name="Koyack M.J."/>
            <person name="Gallegos D.A."/>
            <person name="Mitchell E.A."/>
            <person name="Ushijima B."/>
            <person name="Saw J.H."/>
            <person name="Mcphail K.L."/>
            <person name="Videau P."/>
        </authorList>
    </citation>
    <scope>NUCLEOTIDE SEQUENCE [LARGE SCALE GENOMIC DNA]</scope>
    <source>
        <strain evidence="3">5675061</strain>
    </source>
</reference>
<dbReference type="EMBL" id="JAAVJB010000043">
    <property type="protein sequence ID" value="NJP66271.1"/>
    <property type="molecule type" value="Genomic_DNA"/>
</dbReference>
<dbReference type="RefSeq" id="WP_167932797.1">
    <property type="nucleotide sequence ID" value="NZ_JAAVJB010000043.1"/>
</dbReference>
<keyword evidence="3" id="KW-1185">Reference proteome</keyword>
<evidence type="ECO:0000313" key="3">
    <source>
        <dbReference type="Proteomes" id="UP000746503"/>
    </source>
</evidence>
<keyword evidence="1" id="KW-0732">Signal</keyword>
<dbReference type="PROSITE" id="PS51257">
    <property type="entry name" value="PROKAR_LIPOPROTEIN"/>
    <property type="match status" value="1"/>
</dbReference>
<feature type="chain" id="PRO_5046089545" description="Secreted protein" evidence="1">
    <location>
        <begin position="27"/>
        <end position="82"/>
    </location>
</feature>
<comment type="caution">
    <text evidence="2">The sequence shown here is derived from an EMBL/GenBank/DDBJ whole genome shotgun (WGS) entry which is preliminary data.</text>
</comment>
<proteinExistence type="predicted"/>
<dbReference type="Proteomes" id="UP000746503">
    <property type="component" value="Unassembled WGS sequence"/>
</dbReference>
<gene>
    <name evidence="2" type="ORF">HCJ92_08190</name>
</gene>
<evidence type="ECO:0008006" key="4">
    <source>
        <dbReference type="Google" id="ProtNLM"/>
    </source>
</evidence>
<evidence type="ECO:0000256" key="1">
    <source>
        <dbReference type="SAM" id="SignalP"/>
    </source>
</evidence>
<evidence type="ECO:0000313" key="2">
    <source>
        <dbReference type="EMBL" id="NJP66271.1"/>
    </source>
</evidence>
<name>A0ABX1AJV0_9ACTN</name>
<feature type="signal peptide" evidence="1">
    <location>
        <begin position="1"/>
        <end position="26"/>
    </location>
</feature>
<protein>
    <recommendedName>
        <fullName evidence="4">Secreted protein</fullName>
    </recommendedName>
</protein>